<proteinExistence type="predicted"/>
<reference evidence="2" key="1">
    <citation type="submission" date="2016-11" db="UniProtKB">
        <authorList>
            <consortium name="WormBaseParasite"/>
        </authorList>
    </citation>
    <scope>IDENTIFICATION</scope>
</reference>
<evidence type="ECO:0000313" key="2">
    <source>
        <dbReference type="WBParaSite" id="Hba_05435"/>
    </source>
</evidence>
<evidence type="ECO:0000313" key="1">
    <source>
        <dbReference type="Proteomes" id="UP000095283"/>
    </source>
</evidence>
<dbReference type="Proteomes" id="UP000095283">
    <property type="component" value="Unplaced"/>
</dbReference>
<protein>
    <submittedName>
        <fullName evidence="2">Uncharacterized protein</fullName>
    </submittedName>
</protein>
<sequence length="73" mass="8660">MLLQHSSLVGTRREYSVEYAVFGSSSYSNYFVRFNYKPNITKRNRILNNRTKVLKQKAKTLLPFNIRILCMKL</sequence>
<name>A0A1I7WK70_HETBA</name>
<organism evidence="1 2">
    <name type="scientific">Heterorhabditis bacteriophora</name>
    <name type="common">Entomopathogenic nematode worm</name>
    <dbReference type="NCBI Taxonomy" id="37862"/>
    <lineage>
        <taxon>Eukaryota</taxon>
        <taxon>Metazoa</taxon>
        <taxon>Ecdysozoa</taxon>
        <taxon>Nematoda</taxon>
        <taxon>Chromadorea</taxon>
        <taxon>Rhabditida</taxon>
        <taxon>Rhabditina</taxon>
        <taxon>Rhabditomorpha</taxon>
        <taxon>Strongyloidea</taxon>
        <taxon>Heterorhabditidae</taxon>
        <taxon>Heterorhabditis</taxon>
    </lineage>
</organism>
<keyword evidence="1" id="KW-1185">Reference proteome</keyword>
<dbReference type="WBParaSite" id="Hba_05435">
    <property type="protein sequence ID" value="Hba_05435"/>
    <property type="gene ID" value="Hba_05435"/>
</dbReference>
<dbReference type="AlphaFoldDB" id="A0A1I7WK70"/>
<accession>A0A1I7WK70</accession>